<gene>
    <name evidence="3" type="ORF">FEMY_07070</name>
</gene>
<dbReference type="PANTHER" id="PTHR41259:SF1">
    <property type="entry name" value="DOUBLE-STRAND BREAK REPAIR RAD50 ATPASE, PUTATIVE-RELATED"/>
    <property type="match status" value="1"/>
</dbReference>
<dbReference type="InterPro" id="IPR027417">
    <property type="entry name" value="P-loop_NTPase"/>
</dbReference>
<keyword evidence="1" id="KW-0175">Coiled coil</keyword>
<dbReference type="InterPro" id="IPR038734">
    <property type="entry name" value="YhaN_AAA"/>
</dbReference>
<keyword evidence="4" id="KW-1185">Reference proteome</keyword>
<dbReference type="Gene3D" id="3.40.50.300">
    <property type="entry name" value="P-loop containing nucleotide triphosphate hydrolases"/>
    <property type="match status" value="2"/>
</dbReference>
<dbReference type="GeneID" id="301710042"/>
<reference evidence="3 4" key="1">
    <citation type="submission" date="2016-01" db="EMBL/GenBank/DDBJ databases">
        <title>Genome sequence of the acidophilic iron oxidising Ferrovum strain Z-31.</title>
        <authorList>
            <person name="Poehlein A."/>
            <person name="Ullrich S.R."/>
            <person name="Schloemann M."/>
            <person name="Muehling M."/>
            <person name="Daniel R."/>
        </authorList>
    </citation>
    <scope>NUCLEOTIDE SEQUENCE [LARGE SCALE GENOMIC DNA]</scope>
    <source>
        <strain evidence="3 4">Z-31</strain>
    </source>
</reference>
<dbReference type="SUPFAM" id="SSF52540">
    <property type="entry name" value="P-loop containing nucleoside triphosphate hydrolases"/>
    <property type="match status" value="1"/>
</dbReference>
<feature type="coiled-coil region" evidence="1">
    <location>
        <begin position="218"/>
        <end position="245"/>
    </location>
</feature>
<feature type="domain" description="YhaN AAA" evidence="2">
    <location>
        <begin position="1"/>
        <end position="211"/>
    </location>
</feature>
<proteinExistence type="predicted"/>
<dbReference type="RefSeq" id="WP_062187655.1">
    <property type="nucleotide sequence ID" value="NZ_CP053676.1"/>
</dbReference>
<feature type="coiled-coil region" evidence="1">
    <location>
        <begin position="857"/>
        <end position="884"/>
    </location>
</feature>
<sequence>MKIERVYLKAYGTFSDRILDFGDGANFHVIYGPNEAGKSTTLRALTGLLFGINERTADKFLHPQLRVGATMLTQQGTRLSVMRRNARKQTLFALDEATGTELTDQPVSEESLSRLLGGLDEALYRSLFGLDMEGLTRGSEALLAGKGEIGQSLFEAAAGMTSLQRLLGHLESEASNLFRPRASSSVIHIAIKELEEKRKLARDTTVRTNAWEQADRAMRQAKEKHTKARNDLAALRDEHRRLSRISSNLPLAAERVSKLQELDVLQHIPLLPPEAAEQRIEIEVKLRAAVETQREAKAEIDRLHAKRSVLVVREALLANAATIERLHHAAKDWRGAVERMPRIDRDIVAAKADITNRLRAIASDLAPDITIDQARRLIPAPTLIARIQSLADEYATLHAKNEQLAERSRIITGTLEQLRVDLTEHPEQVTLDDLETAREEAAVQGDLAGQQAKLDREIAALDANLTRDTSVLWSGKLADLLALRVPLTTTLREFEAEYRRLEEAQRTLQDKDANLDRDIGDRERELRGLTAAGEIATHEQVQAARLHRDDGWHLIREGYIERSEDPDRLSADFSPGLSLPTVYEGTVREADRLADLLHADAGRAANFETTRQRVAEMQNARITLSHRRDELTEELHQLNIRWVAIATSLEQPDITPIAALEWCQKHAAWAERSTQLGMLRQARQEITGSLAATRANLSQALTGCGLAGVTEQESLVAALTRAKVAVDTVRQAATARAALVGQISQQERDLADTTSQQSLLTEKVNAWQSQWNETVAALHLSAGALPAEARARIDELNELVNALDSLDALTREANFERDKCATFEDELSTLSSAVSESTTDKDADHRVSLLYGELAAAREVDRESKQINANIERETTQLQQAEIAESSQHERLVELVRRAGVQSSDELPSVEADSARKQLLAARIAEIDDQLVRSAARPIAEVLAEVGGHDISDTDTQMTEVEVAIKEHEAGGETVYAQLLEANRTFDAIDGSDAAACAQQEAEELIARIARHAHSYARTRLAQAIVSRVVHSYREKHQGPVLRRAGEIFAKITLGSFCSLVTDYNDDTQVLQGLRPDGIRVGVTGMSQGARDQLFLALRIAAIEEHLKQREAIPLVIDDLLVQFDDARASATLSVLADLAQQTQVLFFTHHGHLCDIASSVLQVGMWRRHDLGTANVGNWR</sequence>
<dbReference type="AlphaFoldDB" id="A0A149VZM1"/>
<comment type="caution">
    <text evidence="3">The sequence shown here is derived from an EMBL/GenBank/DDBJ whole genome shotgun (WGS) entry which is preliminary data.</text>
</comment>
<dbReference type="PANTHER" id="PTHR41259">
    <property type="entry name" value="DOUBLE-STRAND BREAK REPAIR RAD50 ATPASE, PUTATIVE-RELATED"/>
    <property type="match status" value="1"/>
</dbReference>
<dbReference type="Pfam" id="PF13514">
    <property type="entry name" value="AAA_27"/>
    <property type="match status" value="1"/>
</dbReference>
<evidence type="ECO:0000256" key="1">
    <source>
        <dbReference type="SAM" id="Coils"/>
    </source>
</evidence>
<evidence type="ECO:0000259" key="2">
    <source>
        <dbReference type="Pfam" id="PF13514"/>
    </source>
</evidence>
<organism evidence="3 4">
    <name type="scientific">Ferrovum myxofaciens</name>
    <dbReference type="NCBI Taxonomy" id="416213"/>
    <lineage>
        <taxon>Bacteria</taxon>
        <taxon>Pseudomonadati</taxon>
        <taxon>Pseudomonadota</taxon>
        <taxon>Betaproteobacteria</taxon>
        <taxon>Ferrovales</taxon>
        <taxon>Ferrovaceae</taxon>
        <taxon>Ferrovum</taxon>
    </lineage>
</organism>
<name>A0A149VZM1_9PROT</name>
<protein>
    <recommendedName>
        <fullName evidence="2">YhaN AAA domain-containing protein</fullName>
    </recommendedName>
</protein>
<evidence type="ECO:0000313" key="3">
    <source>
        <dbReference type="EMBL" id="KXW58679.1"/>
    </source>
</evidence>
<dbReference type="EMBL" id="LRRD01000011">
    <property type="protein sequence ID" value="KXW58679.1"/>
    <property type="molecule type" value="Genomic_DNA"/>
</dbReference>
<dbReference type="Proteomes" id="UP000075653">
    <property type="component" value="Unassembled WGS sequence"/>
</dbReference>
<feature type="coiled-coil region" evidence="1">
    <location>
        <begin position="614"/>
        <end position="641"/>
    </location>
</feature>
<dbReference type="PATRIC" id="fig|1789004.3.peg.714"/>
<accession>A0A149VZM1</accession>
<evidence type="ECO:0000313" key="4">
    <source>
        <dbReference type="Proteomes" id="UP000075653"/>
    </source>
</evidence>
<dbReference type="STRING" id="1789004.FEMY_07070"/>